<dbReference type="InterPro" id="IPR018644">
    <property type="entry name" value="DUF2071"/>
</dbReference>
<organism evidence="1 2">
    <name type="scientific">Lederbergia graminis</name>
    <dbReference type="NCBI Taxonomy" id="735518"/>
    <lineage>
        <taxon>Bacteria</taxon>
        <taxon>Bacillati</taxon>
        <taxon>Bacillota</taxon>
        <taxon>Bacilli</taxon>
        <taxon>Bacillales</taxon>
        <taxon>Bacillaceae</taxon>
        <taxon>Lederbergia</taxon>
    </lineage>
</organism>
<sequence length="243" mass="29243">MYKEFLETDQRPFPIRNNRWVMTQVWKQLLFCHWPVPADLLKEYIPPQLELDVFDGQAWLGIIPFQVEHMRLRGLPQLPYLSTYLELNVRTYVTYKGTPGIYFFNLDANKWMDVLGARIFAFLPYRKAVMKMEVEGQHTCFQSNYNQNELLDIVYHPVSEPILPSKSSLEFWLFERYCFYTPMGKSLFRGDIHHDRWRVRKAEAKVRKNTIVPFIPETYKERPPLLHFSNKKQVFIWMLKQVK</sequence>
<dbReference type="Gene3D" id="2.40.400.10">
    <property type="entry name" value="Acetoacetate decarboxylase-like"/>
    <property type="match status" value="1"/>
</dbReference>
<dbReference type="SUPFAM" id="SSF160104">
    <property type="entry name" value="Acetoacetate decarboxylase-like"/>
    <property type="match status" value="1"/>
</dbReference>
<dbReference type="Pfam" id="PF09844">
    <property type="entry name" value="DUF2071"/>
    <property type="match status" value="1"/>
</dbReference>
<dbReference type="InterPro" id="IPR023375">
    <property type="entry name" value="ADC_dom_sf"/>
</dbReference>
<name>A0ABW0LI75_9BACI</name>
<evidence type="ECO:0000313" key="2">
    <source>
        <dbReference type="Proteomes" id="UP001596147"/>
    </source>
</evidence>
<comment type="caution">
    <text evidence="1">The sequence shown here is derived from an EMBL/GenBank/DDBJ whole genome shotgun (WGS) entry which is preliminary data.</text>
</comment>
<dbReference type="PANTHER" id="PTHR39186">
    <property type="entry name" value="DUF2071 FAMILY PROTEIN"/>
    <property type="match status" value="1"/>
</dbReference>
<protein>
    <submittedName>
        <fullName evidence="1">YqjF family protein</fullName>
    </submittedName>
</protein>
<gene>
    <name evidence="1" type="ORF">ACFPM4_05730</name>
</gene>
<evidence type="ECO:0000313" key="1">
    <source>
        <dbReference type="EMBL" id="MFC5464258.1"/>
    </source>
</evidence>
<dbReference type="RefSeq" id="WP_382348868.1">
    <property type="nucleotide sequence ID" value="NZ_JBHSMC010000003.1"/>
</dbReference>
<proteinExistence type="predicted"/>
<reference evidence="2" key="1">
    <citation type="journal article" date="2019" name="Int. J. Syst. Evol. Microbiol.">
        <title>The Global Catalogue of Microorganisms (GCM) 10K type strain sequencing project: providing services to taxonomists for standard genome sequencing and annotation.</title>
        <authorList>
            <consortium name="The Broad Institute Genomics Platform"/>
            <consortium name="The Broad Institute Genome Sequencing Center for Infectious Disease"/>
            <person name="Wu L."/>
            <person name="Ma J."/>
        </authorList>
    </citation>
    <scope>NUCLEOTIDE SEQUENCE [LARGE SCALE GENOMIC DNA]</scope>
    <source>
        <strain evidence="2">CGMCC 1.12237</strain>
    </source>
</reference>
<accession>A0ABW0LI75</accession>
<dbReference type="EMBL" id="JBHSMC010000003">
    <property type="protein sequence ID" value="MFC5464258.1"/>
    <property type="molecule type" value="Genomic_DNA"/>
</dbReference>
<keyword evidence="2" id="KW-1185">Reference proteome</keyword>
<dbReference type="Proteomes" id="UP001596147">
    <property type="component" value="Unassembled WGS sequence"/>
</dbReference>
<dbReference type="PANTHER" id="PTHR39186:SF1">
    <property type="entry name" value="DUF2071 DOMAIN-CONTAINING PROTEIN"/>
    <property type="match status" value="1"/>
</dbReference>